<dbReference type="InterPro" id="IPR011989">
    <property type="entry name" value="ARM-like"/>
</dbReference>
<dbReference type="Pfam" id="PF25458">
    <property type="entry name" value="INTS4_C"/>
    <property type="match status" value="1"/>
</dbReference>
<dbReference type="AlphaFoldDB" id="A0AAD7PCN8"/>
<dbReference type="KEGG" id="qsa:O6P43_026294"/>
<dbReference type="Gene3D" id="1.25.10.10">
    <property type="entry name" value="Leucine-rich Repeat Variant"/>
    <property type="match status" value="1"/>
</dbReference>
<sequence length="932" mass="104485">MEQDEIGEFRNTLNYSTSITEGEPLSIQTLASMRSLIISPSTPQSTVFSIFETLNRTLKTSHEKLLLHHILKLLSDLAFHYDYLSHQVLDSLRSHLLLFAESTRLAADSLEVLASISERDRTPDSTMGDLDDGFFASLCFGFTKDPYPYVRRVSLDGLVSLSKSGVFEDRSLVEGCFRRAVELLGDMEDCVRSAAVRVVCSWGLMVVAASKPDMKTYWSNEVFAKLCSMARDMSMEVRLEAFNALGMMEMVSEDILLQSLSKKVIGTAKQKGKFGQYSVEQFEMLAKSAAGALVHGLEDEFLEVRKSACQSLHTLIMQSAKFAGEALNFLMDVLNDDSLVVRLQALETMHHMAVCDSLKVQETHMHMFLGVLADNSMAVRYAARKVLKLIKLKDLELFKLSINSLLENSGLYPQDEADLFSVFSHIGRNHGKFVAFIIKEIFDEIEAAFEGTLAFDSVRVTALLILSISAPLTQECVYSIPPIMFSYAVTLLGRIASAFSDIMDRDAFLAYLSEHSKSTRSATNINYEEGEPHFPVVETNAPCYTIKEIIGSVGTLSHKTDEGPSEIPSNTMREQRDVVTSHADQHKVVQDKVLKSINNILAKVKDVWPLVHSGFTNELLRILRCWKEELASMTVDSYGTAGALAFTLHYIRIMKLLAKVWELFFLPAKRLCSLGTGEFDFMLGKLDRRVRELRSRFVGFSVEEELNVLELILVTCVLRLCKVEICCHIQTFKKLTTTISHVESLLKKESSGPSNFVVEVRKLLCESGTSMNGASCSPFLFETCLKLFSLKQFVLSGRIRHIDAELNIPDNDAENPLPFVSGLPVGIPFEITLHNILGGNKLWLSLTMDDDSTQYVFLDLNLFEEFGEARKFASIAPFYKTPKANSFILRACISLEYLFENVDPVKRFGGPKHDLTYLCPEKEVYLAKASKS</sequence>
<gene>
    <name evidence="4" type="ORF">O6P43_026294</name>
</gene>
<dbReference type="PANTHER" id="PTHR20938:SF0">
    <property type="entry name" value="INTEGRATOR COMPLEX SUBUNIT 4"/>
    <property type="match status" value="1"/>
</dbReference>
<proteinExistence type="predicted"/>
<comment type="caution">
    <text evidence="4">The sequence shown here is derived from an EMBL/GenBank/DDBJ whole genome shotgun (WGS) entry which is preliminary data.</text>
</comment>
<dbReference type="InterPro" id="IPR057412">
    <property type="entry name" value="INTS4_C"/>
</dbReference>
<evidence type="ECO:0000256" key="1">
    <source>
        <dbReference type="ARBA" id="ARBA00004123"/>
    </source>
</evidence>
<dbReference type="GO" id="GO:0010496">
    <property type="term" value="P:intercellular transport"/>
    <property type="evidence" value="ECO:0007669"/>
    <property type="project" value="TreeGrafter"/>
</dbReference>
<keyword evidence="5" id="KW-1185">Reference proteome</keyword>
<evidence type="ECO:0000256" key="2">
    <source>
        <dbReference type="ARBA" id="ARBA00023242"/>
    </source>
</evidence>
<organism evidence="4 5">
    <name type="scientific">Quillaja saponaria</name>
    <name type="common">Soap bark tree</name>
    <dbReference type="NCBI Taxonomy" id="32244"/>
    <lineage>
        <taxon>Eukaryota</taxon>
        <taxon>Viridiplantae</taxon>
        <taxon>Streptophyta</taxon>
        <taxon>Embryophyta</taxon>
        <taxon>Tracheophyta</taxon>
        <taxon>Spermatophyta</taxon>
        <taxon>Magnoliopsida</taxon>
        <taxon>eudicotyledons</taxon>
        <taxon>Gunneridae</taxon>
        <taxon>Pentapetalae</taxon>
        <taxon>rosids</taxon>
        <taxon>fabids</taxon>
        <taxon>Fabales</taxon>
        <taxon>Quillajaceae</taxon>
        <taxon>Quillaja</taxon>
    </lineage>
</organism>
<dbReference type="GO" id="GO:0005634">
    <property type="term" value="C:nucleus"/>
    <property type="evidence" value="ECO:0007669"/>
    <property type="project" value="UniProtKB-SubCell"/>
</dbReference>
<comment type="subcellular location">
    <subcellularLocation>
        <location evidence="1">Nucleus</location>
    </subcellularLocation>
</comment>
<evidence type="ECO:0000313" key="5">
    <source>
        <dbReference type="Proteomes" id="UP001163823"/>
    </source>
</evidence>
<feature type="domain" description="Integrator complex subunit 4/Protein SIEL C-terminal Ig-like" evidence="3">
    <location>
        <begin position="806"/>
        <end position="928"/>
    </location>
</feature>
<protein>
    <submittedName>
        <fullName evidence="4">Protein SIEL</fullName>
    </submittedName>
</protein>
<keyword evidence="2" id="KW-0539">Nucleus</keyword>
<reference evidence="4" key="1">
    <citation type="journal article" date="2023" name="Science">
        <title>Elucidation of the pathway for biosynthesis of saponin adjuvants from the soapbark tree.</title>
        <authorList>
            <person name="Reed J."/>
            <person name="Orme A."/>
            <person name="El-Demerdash A."/>
            <person name="Owen C."/>
            <person name="Martin L.B.B."/>
            <person name="Misra R.C."/>
            <person name="Kikuchi S."/>
            <person name="Rejzek M."/>
            <person name="Martin A.C."/>
            <person name="Harkess A."/>
            <person name="Leebens-Mack J."/>
            <person name="Louveau T."/>
            <person name="Stephenson M.J."/>
            <person name="Osbourn A."/>
        </authorList>
    </citation>
    <scope>NUCLEOTIDE SEQUENCE</scope>
    <source>
        <strain evidence="4">S10</strain>
    </source>
</reference>
<evidence type="ECO:0000313" key="4">
    <source>
        <dbReference type="EMBL" id="KAJ7950054.1"/>
    </source>
</evidence>
<dbReference type="GO" id="GO:0005768">
    <property type="term" value="C:endosome"/>
    <property type="evidence" value="ECO:0007669"/>
    <property type="project" value="TreeGrafter"/>
</dbReference>
<dbReference type="PANTHER" id="PTHR20938">
    <property type="entry name" value="INTEGRATOR COMPLEX SUBUNIT 4"/>
    <property type="match status" value="1"/>
</dbReference>
<accession>A0AAD7PCN8</accession>
<name>A0AAD7PCN8_QUISA</name>
<evidence type="ECO:0000259" key="3">
    <source>
        <dbReference type="Pfam" id="PF25458"/>
    </source>
</evidence>
<dbReference type="SUPFAM" id="SSF48371">
    <property type="entry name" value="ARM repeat"/>
    <property type="match status" value="1"/>
</dbReference>
<dbReference type="Proteomes" id="UP001163823">
    <property type="component" value="Chromosome 11"/>
</dbReference>
<dbReference type="InterPro" id="IPR016024">
    <property type="entry name" value="ARM-type_fold"/>
</dbReference>
<dbReference type="EMBL" id="JARAOO010000011">
    <property type="protein sequence ID" value="KAJ7950054.1"/>
    <property type="molecule type" value="Genomic_DNA"/>
</dbReference>